<reference evidence="4 5" key="1">
    <citation type="submission" date="2024-04" db="EMBL/GenBank/DDBJ databases">
        <title>Draft genome sequence of Thalassolituus maritimus NBRC 116585.</title>
        <authorList>
            <person name="Miyakawa T."/>
            <person name="Kusuya Y."/>
            <person name="Miura T."/>
        </authorList>
    </citation>
    <scope>NUCLEOTIDE SEQUENCE [LARGE SCALE GENOMIC DNA]</scope>
    <source>
        <strain evidence="4 5">5NW40-0001</strain>
    </source>
</reference>
<dbReference type="Pfam" id="PF09423">
    <property type="entry name" value="PhoD"/>
    <property type="match status" value="1"/>
</dbReference>
<protein>
    <recommendedName>
        <fullName evidence="6">Alkaline phosphatase</fullName>
    </recommendedName>
</protein>
<evidence type="ECO:0000259" key="2">
    <source>
        <dbReference type="Pfam" id="PF09423"/>
    </source>
</evidence>
<proteinExistence type="predicted"/>
<organism evidence="4 5">
    <name type="scientific">Thalassolituus maritimus</name>
    <dbReference type="NCBI Taxonomy" id="484498"/>
    <lineage>
        <taxon>Bacteria</taxon>
        <taxon>Pseudomonadati</taxon>
        <taxon>Pseudomonadota</taxon>
        <taxon>Gammaproteobacteria</taxon>
        <taxon>Oceanospirillales</taxon>
        <taxon>Oceanospirillaceae</taxon>
        <taxon>Thalassolituus</taxon>
    </lineage>
</organism>
<dbReference type="PANTHER" id="PTHR43606:SF7">
    <property type="entry name" value="PHOSPHATASE, PUTATIVE (AFU_ORTHOLOGUE AFUA_6G08710)-RELATED"/>
    <property type="match status" value="1"/>
</dbReference>
<dbReference type="SUPFAM" id="SSF56300">
    <property type="entry name" value="Metallo-dependent phosphatases"/>
    <property type="match status" value="1"/>
</dbReference>
<keyword evidence="1" id="KW-0732">Signal</keyword>
<evidence type="ECO:0000259" key="3">
    <source>
        <dbReference type="Pfam" id="PF16655"/>
    </source>
</evidence>
<dbReference type="InterPro" id="IPR018946">
    <property type="entry name" value="PhoD-like_MPP"/>
</dbReference>
<feature type="domain" description="PhoD-like phosphatase metallophosphatase" evidence="2">
    <location>
        <begin position="135"/>
        <end position="469"/>
    </location>
</feature>
<dbReference type="Pfam" id="PF16655">
    <property type="entry name" value="PhoD_N"/>
    <property type="match status" value="1"/>
</dbReference>
<dbReference type="Proteomes" id="UP001481413">
    <property type="component" value="Unassembled WGS sequence"/>
</dbReference>
<dbReference type="InterPro" id="IPR052900">
    <property type="entry name" value="Phospholipid_Metab_Enz"/>
</dbReference>
<dbReference type="InterPro" id="IPR029052">
    <property type="entry name" value="Metallo-depent_PP-like"/>
</dbReference>
<name>A0ABQ0A213_9GAMM</name>
<evidence type="ECO:0008006" key="6">
    <source>
        <dbReference type="Google" id="ProtNLM"/>
    </source>
</evidence>
<dbReference type="Gene3D" id="2.60.40.380">
    <property type="entry name" value="Purple acid phosphatase-like, N-terminal"/>
    <property type="match status" value="1"/>
</dbReference>
<evidence type="ECO:0000256" key="1">
    <source>
        <dbReference type="ARBA" id="ARBA00022729"/>
    </source>
</evidence>
<dbReference type="Gene3D" id="3.60.21.70">
    <property type="entry name" value="PhoD-like phosphatase"/>
    <property type="match status" value="1"/>
</dbReference>
<accession>A0ABQ0A213</accession>
<dbReference type="InterPro" id="IPR032093">
    <property type="entry name" value="PhoD_N"/>
</dbReference>
<dbReference type="RefSeq" id="WP_353295644.1">
    <property type="nucleotide sequence ID" value="NZ_BAABWH010000007.1"/>
</dbReference>
<dbReference type="EMBL" id="BAABWH010000007">
    <property type="protein sequence ID" value="GAA6146424.1"/>
    <property type="molecule type" value="Genomic_DNA"/>
</dbReference>
<evidence type="ECO:0000313" key="4">
    <source>
        <dbReference type="EMBL" id="GAA6146424.1"/>
    </source>
</evidence>
<dbReference type="SUPFAM" id="SSF49363">
    <property type="entry name" value="Purple acid phosphatase, N-terminal domain"/>
    <property type="match status" value="1"/>
</dbReference>
<sequence>MPLSRREFLIDSLASGFVLAGGKDQRTQSGYPFQHGVASGDPLSDAIIIWTRLTPSGQQGGLAYRWVIATDRGLNNIVAEGSGYTSAERDYTVKHDVRGLAPGHAYFYAFYCSGHWSDTGRFRTLPDGHVDRIRLAFTSCSNYAAGYFNVYRELAGRSDLDVILHLGDYIYEYANIEESLSSGRINEPLQETVSLADYRARHACYKADKDSQAVHRSHAFIAIWDDHEVANNAWQGGAKNHSDQQGDWSVRLNAAVQAYYEWMPVREISHTGRLALYRGYRFGDLLDLSVLDTRLAGRDEPASLPQQTQMEERTLLGMEQEQWLEGRLMEAQQQGVTWKLLGQQVMMAQLGLADQPLNYDQWDGYPAARRRLFGCLRKHQISNFGVLTGDIHSSWAMTLYEDPFASTDHPLGFELVTPAVTSPGITNQTAAMVAASSLSQVMPHLEFVDFYYRGFVLLDITHETLQAEWWAVNRVDSPRYTVSCLKALKVARDTCDFIESVPVSLEGEGTPMAEFSDDLAYLRNWTPSGGTPDGMSIKERIAAWYSP</sequence>
<dbReference type="PANTHER" id="PTHR43606">
    <property type="entry name" value="PHOSPHATASE, PUTATIVE (AFU_ORTHOLOGUE AFUA_6G08710)-RELATED"/>
    <property type="match status" value="1"/>
</dbReference>
<comment type="caution">
    <text evidence="4">The sequence shown here is derived from an EMBL/GenBank/DDBJ whole genome shotgun (WGS) entry which is preliminary data.</text>
</comment>
<feature type="domain" description="Phospholipase D N-terminal" evidence="3">
    <location>
        <begin position="35"/>
        <end position="124"/>
    </location>
</feature>
<dbReference type="InterPro" id="IPR008963">
    <property type="entry name" value="Purple_acid_Pase-like_N"/>
</dbReference>
<dbReference type="InterPro" id="IPR038607">
    <property type="entry name" value="PhoD-like_sf"/>
</dbReference>
<gene>
    <name evidence="4" type="ORF">NBRC116585_25420</name>
</gene>
<evidence type="ECO:0000313" key="5">
    <source>
        <dbReference type="Proteomes" id="UP001481413"/>
    </source>
</evidence>
<keyword evidence="5" id="KW-1185">Reference proteome</keyword>
<dbReference type="CDD" id="cd07389">
    <property type="entry name" value="MPP_PhoD"/>
    <property type="match status" value="1"/>
</dbReference>